<organism evidence="19 20">
    <name type="scientific">Rickenella mellea</name>
    <dbReference type="NCBI Taxonomy" id="50990"/>
    <lineage>
        <taxon>Eukaryota</taxon>
        <taxon>Fungi</taxon>
        <taxon>Dikarya</taxon>
        <taxon>Basidiomycota</taxon>
        <taxon>Agaricomycotina</taxon>
        <taxon>Agaricomycetes</taxon>
        <taxon>Hymenochaetales</taxon>
        <taxon>Rickenellaceae</taxon>
        <taxon>Rickenella</taxon>
    </lineage>
</organism>
<evidence type="ECO:0000256" key="11">
    <source>
        <dbReference type="ARBA" id="ARBA00022833"/>
    </source>
</evidence>
<dbReference type="InterPro" id="IPR031127">
    <property type="entry name" value="E3_UB_ligase_RBR"/>
</dbReference>
<keyword evidence="20" id="KW-1185">Reference proteome</keyword>
<dbReference type="InterPro" id="IPR016135">
    <property type="entry name" value="UBQ-conjugating_enzyme/RWD"/>
</dbReference>
<evidence type="ECO:0000256" key="10">
    <source>
        <dbReference type="ARBA" id="ARBA00022786"/>
    </source>
</evidence>
<dbReference type="Proteomes" id="UP000294933">
    <property type="component" value="Unassembled WGS sequence"/>
</dbReference>
<dbReference type="PROSITE" id="PS51873">
    <property type="entry name" value="TRIAD"/>
    <property type="match status" value="1"/>
</dbReference>
<comment type="similarity">
    <text evidence="14">Belongs to the RBR family. RNF14 subfamily.</text>
</comment>
<evidence type="ECO:0000256" key="8">
    <source>
        <dbReference type="ARBA" id="ARBA00022737"/>
    </source>
</evidence>
<sequence length="440" mass="49349">MNGDELTPCTSLVTEELDVLQSIYPDYIVSDASESTLKLDIPINFGYPRTVVLESSAPGSHISVPVELTHLPPLLLTINLPEDYPLRCPPEILSITSRHSWFPKLYDLRQGLLAKWVEGEGTICNWVEHIMNGEFLEDLCLTERSGSGVVRIANSSPHLLAPLLTNHDSKATTDSFAQNSYACSICMAYLKGSSCLLLSCSHVFCRPCLKDFWSLCIAEGDVSRVRCPDPECVKRGKEADEDDVRRAVTGDEVRRWKWLRVKRDVERDPTIIHCPISLCQAAVAKPKSTDGEESGWDRLRTCQSCGYSFCSFCKRTWHGPLSACPASVTSQVVMEYLSYGENSAERRALERKFGNGVVQKLVRQYEEEQSNQRWFEASTTPCPGCQVRVEKSLGCNHMTCGKCSQHFCYRCGERLNGSDPYGHFSKMGTGCYSKLFDEEM</sequence>
<dbReference type="SUPFAM" id="SSF57850">
    <property type="entry name" value="RING/U-box"/>
    <property type="match status" value="3"/>
</dbReference>
<dbReference type="SMART" id="SM00184">
    <property type="entry name" value="RING"/>
    <property type="match status" value="3"/>
</dbReference>
<dbReference type="PROSITE" id="PS50089">
    <property type="entry name" value="ZF_RING_2"/>
    <property type="match status" value="1"/>
</dbReference>
<dbReference type="VEuPathDB" id="FungiDB:BD410DRAFT_781279"/>
<dbReference type="PROSITE" id="PS50908">
    <property type="entry name" value="RWD"/>
    <property type="match status" value="1"/>
</dbReference>
<evidence type="ECO:0000256" key="5">
    <source>
        <dbReference type="ARBA" id="ARBA00022679"/>
    </source>
</evidence>
<evidence type="ECO:0000256" key="4">
    <source>
        <dbReference type="ARBA" id="ARBA00012251"/>
    </source>
</evidence>
<dbReference type="GO" id="GO:0016567">
    <property type="term" value="P:protein ubiquitination"/>
    <property type="evidence" value="ECO:0007669"/>
    <property type="project" value="InterPro"/>
</dbReference>
<evidence type="ECO:0000259" key="16">
    <source>
        <dbReference type="PROSITE" id="PS50089"/>
    </source>
</evidence>
<keyword evidence="10" id="KW-0833">Ubl conjugation pathway</keyword>
<dbReference type="Gene3D" id="1.20.120.1750">
    <property type="match status" value="1"/>
</dbReference>
<dbReference type="FunFam" id="3.30.40.10:FF:000051">
    <property type="entry name" value="RBR-type E3 ubiquitin transferase"/>
    <property type="match status" value="1"/>
</dbReference>
<dbReference type="PANTHER" id="PTHR11685">
    <property type="entry name" value="RBR FAMILY RING FINGER AND IBR DOMAIN-CONTAINING"/>
    <property type="match status" value="1"/>
</dbReference>
<evidence type="ECO:0000256" key="14">
    <source>
        <dbReference type="ARBA" id="ARBA00044508"/>
    </source>
</evidence>
<dbReference type="EC" id="2.3.2.31" evidence="4"/>
<dbReference type="InterPro" id="IPR001841">
    <property type="entry name" value="Znf_RING"/>
</dbReference>
<dbReference type="Gene3D" id="3.30.40.10">
    <property type="entry name" value="Zinc/RING finger domain, C3HC4 (zinc finger)"/>
    <property type="match status" value="1"/>
</dbReference>
<keyword evidence="5" id="KW-0808">Transferase</keyword>
<dbReference type="STRING" id="50990.A0A4Y7QNU3"/>
<dbReference type="GO" id="GO:0031090">
    <property type="term" value="C:organelle membrane"/>
    <property type="evidence" value="ECO:0007669"/>
    <property type="project" value="UniProtKB-ARBA"/>
</dbReference>
<dbReference type="InterPro" id="IPR002867">
    <property type="entry name" value="IBR_dom"/>
</dbReference>
<protein>
    <recommendedName>
        <fullName evidence="4">RBR-type E3 ubiquitin transferase</fullName>
        <ecNumber evidence="4">2.3.2.31</ecNumber>
    </recommendedName>
</protein>
<comment type="subcellular location">
    <subcellularLocation>
        <location evidence="2">Membrane</location>
        <topology evidence="2">Single-pass membrane protein</topology>
    </subcellularLocation>
</comment>
<dbReference type="Pfam" id="PF05773">
    <property type="entry name" value="RWD"/>
    <property type="match status" value="1"/>
</dbReference>
<dbReference type="CDD" id="cd23134">
    <property type="entry name" value="RING-HC_ITT1-like"/>
    <property type="match status" value="1"/>
</dbReference>
<evidence type="ECO:0000256" key="15">
    <source>
        <dbReference type="PROSITE-ProRule" id="PRU00175"/>
    </source>
</evidence>
<dbReference type="PROSITE" id="PS00518">
    <property type="entry name" value="ZF_RING_1"/>
    <property type="match status" value="1"/>
</dbReference>
<keyword evidence="6" id="KW-0812">Transmembrane</keyword>
<dbReference type="SMART" id="SM00647">
    <property type="entry name" value="IBR"/>
    <property type="match status" value="2"/>
</dbReference>
<dbReference type="GO" id="GO:0008270">
    <property type="term" value="F:zinc ion binding"/>
    <property type="evidence" value="ECO:0007669"/>
    <property type="project" value="UniProtKB-KW"/>
</dbReference>
<proteinExistence type="inferred from homology"/>
<dbReference type="InterPro" id="IPR006575">
    <property type="entry name" value="RWD_dom"/>
</dbReference>
<comment type="catalytic activity">
    <reaction evidence="1">
        <text>[E2 ubiquitin-conjugating enzyme]-S-ubiquitinyl-L-cysteine + [acceptor protein]-L-lysine = [E2 ubiquitin-conjugating enzyme]-L-cysteine + [acceptor protein]-N(6)-ubiquitinyl-L-lysine.</text>
        <dbReference type="EC" id="2.3.2.31"/>
    </reaction>
</comment>
<dbReference type="OrthoDB" id="1431934at2759"/>
<dbReference type="InterPro" id="IPR047548">
    <property type="entry name" value="Rcat_RBR_RNF14"/>
</dbReference>
<evidence type="ECO:0000256" key="3">
    <source>
        <dbReference type="ARBA" id="ARBA00004906"/>
    </source>
</evidence>
<evidence type="ECO:0000256" key="2">
    <source>
        <dbReference type="ARBA" id="ARBA00004167"/>
    </source>
</evidence>
<evidence type="ECO:0000256" key="1">
    <source>
        <dbReference type="ARBA" id="ARBA00001798"/>
    </source>
</evidence>
<evidence type="ECO:0000259" key="18">
    <source>
        <dbReference type="PROSITE" id="PS51873"/>
    </source>
</evidence>
<evidence type="ECO:0000256" key="12">
    <source>
        <dbReference type="ARBA" id="ARBA00022989"/>
    </source>
</evidence>
<evidence type="ECO:0000313" key="19">
    <source>
        <dbReference type="EMBL" id="TDL28742.1"/>
    </source>
</evidence>
<dbReference type="InterPro" id="IPR044066">
    <property type="entry name" value="TRIAD_supradom"/>
</dbReference>
<evidence type="ECO:0000313" key="20">
    <source>
        <dbReference type="Proteomes" id="UP000294933"/>
    </source>
</evidence>
<keyword evidence="7" id="KW-0479">Metal-binding</keyword>
<feature type="domain" description="RING-type" evidence="16">
    <location>
        <begin position="183"/>
        <end position="228"/>
    </location>
</feature>
<dbReference type="InterPro" id="IPR013083">
    <property type="entry name" value="Znf_RING/FYVE/PHD"/>
</dbReference>
<dbReference type="GO" id="GO:0005737">
    <property type="term" value="C:cytoplasm"/>
    <property type="evidence" value="ECO:0007669"/>
    <property type="project" value="UniProtKB-ARBA"/>
</dbReference>
<keyword evidence="13" id="KW-0472">Membrane</keyword>
<keyword evidence="12" id="KW-1133">Transmembrane helix</keyword>
<name>A0A4Y7QNU3_9AGAM</name>
<reference evidence="19 20" key="1">
    <citation type="submission" date="2018-06" db="EMBL/GenBank/DDBJ databases">
        <title>A transcriptomic atlas of mushroom development highlights an independent origin of complex multicellularity.</title>
        <authorList>
            <consortium name="DOE Joint Genome Institute"/>
            <person name="Krizsan K."/>
            <person name="Almasi E."/>
            <person name="Merenyi Z."/>
            <person name="Sahu N."/>
            <person name="Viragh M."/>
            <person name="Koszo T."/>
            <person name="Mondo S."/>
            <person name="Kiss B."/>
            <person name="Balint B."/>
            <person name="Kues U."/>
            <person name="Barry K."/>
            <person name="Hegedus J.C."/>
            <person name="Henrissat B."/>
            <person name="Johnson J."/>
            <person name="Lipzen A."/>
            <person name="Ohm R."/>
            <person name="Nagy I."/>
            <person name="Pangilinan J."/>
            <person name="Yan J."/>
            <person name="Xiong Y."/>
            <person name="Grigoriev I.V."/>
            <person name="Hibbett D.S."/>
            <person name="Nagy L.G."/>
        </authorList>
    </citation>
    <scope>NUCLEOTIDE SEQUENCE [LARGE SCALE GENOMIC DNA]</scope>
    <source>
        <strain evidence="19 20">SZMC22713</strain>
    </source>
</reference>
<evidence type="ECO:0000259" key="17">
    <source>
        <dbReference type="PROSITE" id="PS50908"/>
    </source>
</evidence>
<comment type="pathway">
    <text evidence="3">Protein modification; protein ubiquitination.</text>
</comment>
<gene>
    <name evidence="19" type="ORF">BD410DRAFT_781279</name>
</gene>
<evidence type="ECO:0000256" key="9">
    <source>
        <dbReference type="ARBA" id="ARBA00022771"/>
    </source>
</evidence>
<dbReference type="SMART" id="SM00591">
    <property type="entry name" value="RWD"/>
    <property type="match status" value="1"/>
</dbReference>
<dbReference type="CDD" id="cd20354">
    <property type="entry name" value="Rcat_RBR_RNF14"/>
    <property type="match status" value="1"/>
</dbReference>
<keyword evidence="8" id="KW-0677">Repeat</keyword>
<feature type="domain" description="RING-type" evidence="18">
    <location>
        <begin position="179"/>
        <end position="435"/>
    </location>
</feature>
<dbReference type="InterPro" id="IPR017907">
    <property type="entry name" value="Znf_RING_CS"/>
</dbReference>
<accession>A0A4Y7QNU3</accession>
<evidence type="ECO:0000256" key="7">
    <source>
        <dbReference type="ARBA" id="ARBA00022723"/>
    </source>
</evidence>
<dbReference type="EMBL" id="ML170157">
    <property type="protein sequence ID" value="TDL28742.1"/>
    <property type="molecule type" value="Genomic_DNA"/>
</dbReference>
<dbReference type="CDD" id="cd20341">
    <property type="entry name" value="BRcat_RBR_RNF14"/>
    <property type="match status" value="1"/>
</dbReference>
<keyword evidence="11" id="KW-0862">Zinc</keyword>
<dbReference type="Pfam" id="PF22191">
    <property type="entry name" value="IBR_1"/>
    <property type="match status" value="1"/>
</dbReference>
<evidence type="ECO:0000256" key="13">
    <source>
        <dbReference type="ARBA" id="ARBA00023136"/>
    </source>
</evidence>
<keyword evidence="9 15" id="KW-0863">Zinc-finger</keyword>
<dbReference type="CDD" id="cd23820">
    <property type="entry name" value="RWD_RNF14"/>
    <property type="match status" value="1"/>
</dbReference>
<dbReference type="SUPFAM" id="SSF54495">
    <property type="entry name" value="UBC-like"/>
    <property type="match status" value="1"/>
</dbReference>
<dbReference type="Gene3D" id="3.10.110.10">
    <property type="entry name" value="Ubiquitin Conjugating Enzyme"/>
    <property type="match status" value="1"/>
</dbReference>
<dbReference type="Pfam" id="PF01485">
    <property type="entry name" value="IBR"/>
    <property type="match status" value="1"/>
</dbReference>
<dbReference type="AlphaFoldDB" id="A0A4Y7QNU3"/>
<evidence type="ECO:0000256" key="6">
    <source>
        <dbReference type="ARBA" id="ARBA00022692"/>
    </source>
</evidence>
<dbReference type="GO" id="GO:0061630">
    <property type="term" value="F:ubiquitin protein ligase activity"/>
    <property type="evidence" value="ECO:0007669"/>
    <property type="project" value="UniProtKB-EC"/>
</dbReference>
<feature type="domain" description="RWD" evidence="17">
    <location>
        <begin position="15"/>
        <end position="139"/>
    </location>
</feature>